<dbReference type="GO" id="GO:0055085">
    <property type="term" value="P:transmembrane transport"/>
    <property type="evidence" value="ECO:0007669"/>
    <property type="project" value="InterPro"/>
</dbReference>
<dbReference type="Proteomes" id="UP000282818">
    <property type="component" value="Unassembled WGS sequence"/>
</dbReference>
<evidence type="ECO:0000256" key="5">
    <source>
        <dbReference type="SAM" id="Phobius"/>
    </source>
</evidence>
<dbReference type="Pfam" id="PF01740">
    <property type="entry name" value="STAS"/>
    <property type="match status" value="1"/>
</dbReference>
<dbReference type="NCBIfam" id="TIGR00815">
    <property type="entry name" value="sulP"/>
    <property type="match status" value="1"/>
</dbReference>
<feature type="transmembrane region" description="Helical" evidence="5">
    <location>
        <begin position="326"/>
        <end position="348"/>
    </location>
</feature>
<reference evidence="7 8" key="1">
    <citation type="submission" date="2019-01" db="EMBL/GenBank/DDBJ databases">
        <authorList>
            <person name="Chen W.-M."/>
        </authorList>
    </citation>
    <scope>NUCLEOTIDE SEQUENCE [LARGE SCALE GENOMIC DNA]</scope>
    <source>
        <strain evidence="7 8">HPM-16</strain>
    </source>
</reference>
<name>A0A437QBF7_9GAMM</name>
<organism evidence="7 8">
    <name type="scientific">Neptunomonas marina</name>
    <dbReference type="NCBI Taxonomy" id="1815562"/>
    <lineage>
        <taxon>Bacteria</taxon>
        <taxon>Pseudomonadati</taxon>
        <taxon>Pseudomonadota</taxon>
        <taxon>Gammaproteobacteria</taxon>
        <taxon>Oceanospirillales</taxon>
        <taxon>Oceanospirillaceae</taxon>
        <taxon>Neptunomonas</taxon>
    </lineage>
</organism>
<accession>A0A437QBF7</accession>
<evidence type="ECO:0000256" key="4">
    <source>
        <dbReference type="ARBA" id="ARBA00023136"/>
    </source>
</evidence>
<dbReference type="CDD" id="cd07042">
    <property type="entry name" value="STAS_SulP_like_sulfate_transporter"/>
    <property type="match status" value="1"/>
</dbReference>
<evidence type="ECO:0000259" key="6">
    <source>
        <dbReference type="PROSITE" id="PS50801"/>
    </source>
</evidence>
<feature type="domain" description="STAS" evidence="6">
    <location>
        <begin position="443"/>
        <end position="557"/>
    </location>
</feature>
<evidence type="ECO:0000313" key="8">
    <source>
        <dbReference type="Proteomes" id="UP000282818"/>
    </source>
</evidence>
<protein>
    <submittedName>
        <fullName evidence="7">Sulfate permease</fullName>
    </submittedName>
</protein>
<evidence type="ECO:0000313" key="7">
    <source>
        <dbReference type="EMBL" id="RVU31825.1"/>
    </source>
</evidence>
<comment type="subcellular location">
    <subcellularLocation>
        <location evidence="1">Membrane</location>
        <topology evidence="1">Multi-pass membrane protein</topology>
    </subcellularLocation>
</comment>
<dbReference type="Gene3D" id="3.30.750.24">
    <property type="entry name" value="STAS domain"/>
    <property type="match status" value="1"/>
</dbReference>
<keyword evidence="8" id="KW-1185">Reference proteome</keyword>
<evidence type="ECO:0000256" key="2">
    <source>
        <dbReference type="ARBA" id="ARBA00022692"/>
    </source>
</evidence>
<gene>
    <name evidence="7" type="primary">sulP</name>
    <name evidence="7" type="ORF">EOE65_05275</name>
</gene>
<feature type="transmembrane region" description="Helical" evidence="5">
    <location>
        <begin position="392"/>
        <end position="419"/>
    </location>
</feature>
<dbReference type="InterPro" id="IPR036513">
    <property type="entry name" value="STAS_dom_sf"/>
</dbReference>
<keyword evidence="3 5" id="KW-1133">Transmembrane helix</keyword>
<feature type="transmembrane region" description="Helical" evidence="5">
    <location>
        <begin position="12"/>
        <end position="36"/>
    </location>
</feature>
<dbReference type="AlphaFoldDB" id="A0A437QBF7"/>
<feature type="transmembrane region" description="Helical" evidence="5">
    <location>
        <begin position="125"/>
        <end position="143"/>
    </location>
</feature>
<feature type="transmembrane region" description="Helical" evidence="5">
    <location>
        <begin position="92"/>
        <end position="113"/>
    </location>
</feature>
<feature type="transmembrane region" description="Helical" evidence="5">
    <location>
        <begin position="295"/>
        <end position="314"/>
    </location>
</feature>
<feature type="transmembrane region" description="Helical" evidence="5">
    <location>
        <begin position="259"/>
        <end position="283"/>
    </location>
</feature>
<evidence type="ECO:0000256" key="1">
    <source>
        <dbReference type="ARBA" id="ARBA00004141"/>
    </source>
</evidence>
<feature type="transmembrane region" description="Helical" evidence="5">
    <location>
        <begin position="216"/>
        <end position="239"/>
    </location>
</feature>
<feature type="transmembrane region" description="Helical" evidence="5">
    <location>
        <begin position="355"/>
        <end position="372"/>
    </location>
</feature>
<feature type="transmembrane region" description="Helical" evidence="5">
    <location>
        <begin position="175"/>
        <end position="196"/>
    </location>
</feature>
<evidence type="ECO:0000256" key="3">
    <source>
        <dbReference type="ARBA" id="ARBA00022989"/>
    </source>
</evidence>
<dbReference type="GO" id="GO:0016020">
    <property type="term" value="C:membrane"/>
    <property type="evidence" value="ECO:0007669"/>
    <property type="project" value="UniProtKB-SubCell"/>
</dbReference>
<dbReference type="EMBL" id="SACQ01000002">
    <property type="protein sequence ID" value="RVU31825.1"/>
    <property type="molecule type" value="Genomic_DNA"/>
</dbReference>
<sequence>MVRWLQHYDSSSLFNDLMAGIVVAILIIPQGMAYALLAGMPAEYGLYASMLPLFCYALLGSSRSLAVGPVAIASLMVTSALSEFAAPGSAAYIQAAINLALLVGLFLFLMHLLKLGSIVNFMSHSVISGFTSAAAVIIALSQLKHLLGLEIERGDFLASLTQTANTLPNSDADTLLVGISSIMVLLITKKPLCCLLKRAAAPSWLAEAVCKGGPMFAIIAGMVLVTWLDSASVAIVGEIPSGIPALSLNFINPTLWQDLWMPALLIALIGYVESVSVGTALASKRRERIDPNRELLALGAANIGAAVSGTFPVAGGFGRSMVNFSAGAQTTIASLITAVLVALVVAFFTPLLTNLPTATLAAIILLAVLPLIDISSLRQAWRYNKGDALTLVATFIAVLLLGVELGIVLGIALSIAILLKRTSQPHIAIIGRVGASEHFRNIERHDVSTHPDILILRVDESLFFANTRYVEQFILAHIAQHPNIRHTLINCAAVNDIDASALETLENLSHQLHSEGICLHFSEIKGPVMDRLERVKFADHLACGEIFFTTDEGVRQLETQC</sequence>
<proteinExistence type="predicted"/>
<keyword evidence="2 5" id="KW-0812">Transmembrane</keyword>
<dbReference type="SUPFAM" id="SSF52091">
    <property type="entry name" value="SpoIIaa-like"/>
    <property type="match status" value="1"/>
</dbReference>
<keyword evidence="4 5" id="KW-0472">Membrane</keyword>
<dbReference type="InterPro" id="IPR002645">
    <property type="entry name" value="STAS_dom"/>
</dbReference>
<dbReference type="Pfam" id="PF00916">
    <property type="entry name" value="Sulfate_transp"/>
    <property type="match status" value="1"/>
</dbReference>
<dbReference type="PANTHER" id="PTHR11814">
    <property type="entry name" value="SULFATE TRANSPORTER"/>
    <property type="match status" value="1"/>
</dbReference>
<dbReference type="InterPro" id="IPR001902">
    <property type="entry name" value="SLC26A/SulP_fam"/>
</dbReference>
<dbReference type="PROSITE" id="PS50801">
    <property type="entry name" value="STAS"/>
    <property type="match status" value="1"/>
</dbReference>
<dbReference type="InterPro" id="IPR011547">
    <property type="entry name" value="SLC26A/SulP_dom"/>
</dbReference>
<comment type="caution">
    <text evidence="7">The sequence shown here is derived from an EMBL/GenBank/DDBJ whole genome shotgun (WGS) entry which is preliminary data.</text>
</comment>